<accession>A0A873WD03</accession>
<reference evidence="1" key="1">
    <citation type="submission" date="2020-10" db="EMBL/GenBank/DDBJ databases">
        <title>The Isolation and Genome Sequence of a Novel Cyanophage S-H38 from the Yellow Sea, China.</title>
        <authorList>
            <person name="Jiang T."/>
        </authorList>
    </citation>
    <scope>NUCLEOTIDE SEQUENCE</scope>
</reference>
<protein>
    <submittedName>
        <fullName evidence="1">Uncharacterized protein</fullName>
    </submittedName>
</protein>
<dbReference type="KEGG" id="vg:77946619"/>
<evidence type="ECO:0000313" key="2">
    <source>
        <dbReference type="Proteomes" id="UP000663144"/>
    </source>
</evidence>
<dbReference type="Proteomes" id="UP000663144">
    <property type="component" value="Segment"/>
</dbReference>
<dbReference type="EMBL" id="MW117965">
    <property type="protein sequence ID" value="QPB07923.1"/>
    <property type="molecule type" value="Genomic_DNA"/>
</dbReference>
<dbReference type="GeneID" id="77946619"/>
<sequence>MTKFQYRIGERLDEIIWERDDCPEHIECVVKRNDQVSGRLIVRNKDTDETLVKIESWVLTYGAQFGPDQDQVKDWIDFTTPFVEAAKNGSKIDKAAMEEYLRFSPSASD</sequence>
<keyword evidence="2" id="KW-1185">Reference proteome</keyword>
<evidence type="ECO:0000313" key="1">
    <source>
        <dbReference type="EMBL" id="QPB07923.1"/>
    </source>
</evidence>
<proteinExistence type="predicted"/>
<dbReference type="RefSeq" id="YP_010670414.1">
    <property type="nucleotide sequence ID" value="NC_070964.1"/>
</dbReference>
<organism evidence="1 2">
    <name type="scientific">Synechococcus phage S-H38</name>
    <dbReference type="NCBI Taxonomy" id="2783673"/>
    <lineage>
        <taxon>Viruses</taxon>
        <taxon>Duplodnaviria</taxon>
        <taxon>Heunggongvirae</taxon>
        <taxon>Uroviricota</taxon>
        <taxon>Caudoviricetes</taxon>
        <taxon>Pantevenvirales</taxon>
        <taxon>Kyanoviridae</taxon>
        <taxon>Yellowseavirus</taxon>
        <taxon>Yellowseavirus thirtyeight</taxon>
    </lineage>
</organism>
<name>A0A873WD03_9CAUD</name>